<feature type="signal peptide" evidence="1">
    <location>
        <begin position="1"/>
        <end position="23"/>
    </location>
</feature>
<dbReference type="KEGG" id="aht:ANTHELSMS3_04245"/>
<name>A0A222E9F4_9RHOB</name>
<sequence>MVRIRLSTLVAAAMVCAAGAAPAQQTVVEIPVTAAFTQNTLNWDASMGGVDLAWAVLDIGGVAHVCGATSATSSFAHRNTRTAFRKAWIKVNDRKVLTDLSYFNRTPRKTDLTTAKARCKPLAGVSGQGGRFLLGFDPVWVRD</sequence>
<protein>
    <submittedName>
        <fullName evidence="2">Uncharacterized protein</fullName>
    </submittedName>
</protein>
<dbReference type="EMBL" id="CP022540">
    <property type="protein sequence ID" value="ASP22849.1"/>
    <property type="molecule type" value="Genomic_DNA"/>
</dbReference>
<reference evidence="2 3" key="1">
    <citation type="submission" date="2017-07" db="EMBL/GenBank/DDBJ databases">
        <title>Genome Sequence of Antarctobacter heliothermus Strain SMS3 Isolated from a culture of the Diatom Skeletonema marinoi.</title>
        <authorList>
            <person name="Topel M."/>
            <person name="Pinder M.I.M."/>
            <person name="Johansson O.N."/>
            <person name="Kourtchenko O."/>
            <person name="Godhe A."/>
            <person name="Clarke A.K."/>
        </authorList>
    </citation>
    <scope>NUCLEOTIDE SEQUENCE [LARGE SCALE GENOMIC DNA]</scope>
    <source>
        <strain evidence="2 3">SMS3</strain>
    </source>
</reference>
<dbReference type="Proteomes" id="UP000203589">
    <property type="component" value="Chromosome"/>
</dbReference>
<proteinExistence type="predicted"/>
<dbReference type="AlphaFoldDB" id="A0A222E9F4"/>
<keyword evidence="3" id="KW-1185">Reference proteome</keyword>
<dbReference type="OrthoDB" id="7859318at2"/>
<evidence type="ECO:0000313" key="2">
    <source>
        <dbReference type="EMBL" id="ASP22849.1"/>
    </source>
</evidence>
<evidence type="ECO:0000256" key="1">
    <source>
        <dbReference type="SAM" id="SignalP"/>
    </source>
</evidence>
<feature type="chain" id="PRO_5013053035" evidence="1">
    <location>
        <begin position="24"/>
        <end position="143"/>
    </location>
</feature>
<dbReference type="RefSeq" id="WP_094036553.1">
    <property type="nucleotide sequence ID" value="NZ_CP022540.1"/>
</dbReference>
<keyword evidence="1" id="KW-0732">Signal</keyword>
<evidence type="ECO:0000313" key="3">
    <source>
        <dbReference type="Proteomes" id="UP000203589"/>
    </source>
</evidence>
<organism evidence="2 3">
    <name type="scientific">Antarctobacter heliothermus</name>
    <dbReference type="NCBI Taxonomy" id="74033"/>
    <lineage>
        <taxon>Bacteria</taxon>
        <taxon>Pseudomonadati</taxon>
        <taxon>Pseudomonadota</taxon>
        <taxon>Alphaproteobacteria</taxon>
        <taxon>Rhodobacterales</taxon>
        <taxon>Roseobacteraceae</taxon>
        <taxon>Antarctobacter</taxon>
    </lineage>
</organism>
<gene>
    <name evidence="2" type="ORF">ANTHELSMS3_04245</name>
</gene>
<accession>A0A222E9F4</accession>